<accession>A0A921U6C9</accession>
<evidence type="ECO:0000256" key="1">
    <source>
        <dbReference type="SAM" id="MobiDB-lite"/>
    </source>
</evidence>
<evidence type="ECO:0000313" key="3">
    <source>
        <dbReference type="EMBL" id="KAG0519461.1"/>
    </source>
</evidence>
<name>A0A921U6C9_SORBI</name>
<feature type="domain" description="F-box" evidence="2">
    <location>
        <begin position="15"/>
        <end position="47"/>
    </location>
</feature>
<protein>
    <recommendedName>
        <fullName evidence="2">F-box domain-containing protein</fullName>
    </recommendedName>
</protein>
<proteinExistence type="predicted"/>
<dbReference type="Gene3D" id="1.20.1280.50">
    <property type="match status" value="1"/>
</dbReference>
<organism evidence="3 4">
    <name type="scientific">Sorghum bicolor</name>
    <name type="common">Sorghum</name>
    <name type="synonym">Sorghum vulgare</name>
    <dbReference type="NCBI Taxonomy" id="4558"/>
    <lineage>
        <taxon>Eukaryota</taxon>
        <taxon>Viridiplantae</taxon>
        <taxon>Streptophyta</taxon>
        <taxon>Embryophyta</taxon>
        <taxon>Tracheophyta</taxon>
        <taxon>Spermatophyta</taxon>
        <taxon>Magnoliopsida</taxon>
        <taxon>Liliopsida</taxon>
        <taxon>Poales</taxon>
        <taxon>Poaceae</taxon>
        <taxon>PACMAD clade</taxon>
        <taxon>Panicoideae</taxon>
        <taxon>Andropogonodae</taxon>
        <taxon>Andropogoneae</taxon>
        <taxon>Sorghinae</taxon>
        <taxon>Sorghum</taxon>
    </lineage>
</organism>
<comment type="caution">
    <text evidence="3">The sequence shown here is derived from an EMBL/GenBank/DDBJ whole genome shotgun (WGS) entry which is preliminary data.</text>
</comment>
<feature type="compositionally biased region" description="Pro residues" evidence="1">
    <location>
        <begin position="202"/>
        <end position="213"/>
    </location>
</feature>
<evidence type="ECO:0000313" key="4">
    <source>
        <dbReference type="Proteomes" id="UP000807115"/>
    </source>
</evidence>
<dbReference type="Proteomes" id="UP000807115">
    <property type="component" value="Chromosome 9"/>
</dbReference>
<dbReference type="AlphaFoldDB" id="A0A921U6C9"/>
<gene>
    <name evidence="3" type="ORF">BDA96_09G266300</name>
</gene>
<dbReference type="InterPro" id="IPR001810">
    <property type="entry name" value="F-box_dom"/>
</dbReference>
<reference evidence="3" key="2">
    <citation type="submission" date="2020-10" db="EMBL/GenBank/DDBJ databases">
        <authorList>
            <person name="Cooper E.A."/>
            <person name="Brenton Z.W."/>
            <person name="Flinn B.S."/>
            <person name="Jenkins J."/>
            <person name="Shu S."/>
            <person name="Flowers D."/>
            <person name="Luo F."/>
            <person name="Wang Y."/>
            <person name="Xia P."/>
            <person name="Barry K."/>
            <person name="Daum C."/>
            <person name="Lipzen A."/>
            <person name="Yoshinaga Y."/>
            <person name="Schmutz J."/>
            <person name="Saski C."/>
            <person name="Vermerris W."/>
            <person name="Kresovich S."/>
        </authorList>
    </citation>
    <scope>NUCLEOTIDE SEQUENCE</scope>
</reference>
<dbReference type="Pfam" id="PF12937">
    <property type="entry name" value="F-box-like"/>
    <property type="match status" value="1"/>
</dbReference>
<sequence>MSSSSSSVCDACDDDAMWEILVRLPSKSMLRCGAVCKAWRRITTDRSFLAARRPLQMITLSFQTPWTVNAVSVSLLRPTPPPAPLFDLSHCAGSDGTLLFEGTLMLLYSLLWTACSCCSNAGGSSSSATPSPGSGPTCPSCLWSRRLTPRSPAASTRTAPAPASTASCATPCYKPNHKQTTTTTAAAGRTQQMMITTTTSSPPAPAPAPAPAA</sequence>
<dbReference type="InterPro" id="IPR036047">
    <property type="entry name" value="F-box-like_dom_sf"/>
</dbReference>
<feature type="compositionally biased region" description="Low complexity" evidence="1">
    <location>
        <begin position="180"/>
        <end position="201"/>
    </location>
</feature>
<dbReference type="SUPFAM" id="SSF81383">
    <property type="entry name" value="F-box domain"/>
    <property type="match status" value="1"/>
</dbReference>
<dbReference type="EMBL" id="CM027688">
    <property type="protein sequence ID" value="KAG0519461.1"/>
    <property type="molecule type" value="Genomic_DNA"/>
</dbReference>
<evidence type="ECO:0000259" key="2">
    <source>
        <dbReference type="Pfam" id="PF12937"/>
    </source>
</evidence>
<reference evidence="3" key="1">
    <citation type="journal article" date="2019" name="BMC Genomics">
        <title>A new reference genome for Sorghum bicolor reveals high levels of sequence similarity between sweet and grain genotypes: implications for the genetics of sugar metabolism.</title>
        <authorList>
            <person name="Cooper E.A."/>
            <person name="Brenton Z.W."/>
            <person name="Flinn B.S."/>
            <person name="Jenkins J."/>
            <person name="Shu S."/>
            <person name="Flowers D."/>
            <person name="Luo F."/>
            <person name="Wang Y."/>
            <person name="Xia P."/>
            <person name="Barry K."/>
            <person name="Daum C."/>
            <person name="Lipzen A."/>
            <person name="Yoshinaga Y."/>
            <person name="Schmutz J."/>
            <person name="Saski C."/>
            <person name="Vermerris W."/>
            <person name="Kresovich S."/>
        </authorList>
    </citation>
    <scope>NUCLEOTIDE SEQUENCE</scope>
</reference>
<feature type="region of interest" description="Disordered" evidence="1">
    <location>
        <begin position="177"/>
        <end position="213"/>
    </location>
</feature>